<dbReference type="GO" id="GO:0005763">
    <property type="term" value="C:mitochondrial small ribosomal subunit"/>
    <property type="evidence" value="ECO:0007669"/>
    <property type="project" value="TreeGrafter"/>
</dbReference>
<evidence type="ECO:0000256" key="1">
    <source>
        <dbReference type="ARBA" id="ARBA00005589"/>
    </source>
</evidence>
<dbReference type="GO" id="GO:0032543">
    <property type="term" value="P:mitochondrial translation"/>
    <property type="evidence" value="ECO:0007669"/>
    <property type="project" value="TreeGrafter"/>
</dbReference>
<sequence length="198" mass="22199">MLSLFCHVGRRSTAAIRPSLAANYSVDAAPPTGAAWNDLGRVLKDQGERQDARASHKPFAGSTTSQQRPQPVVTKWKAFQPTRFVRPHELTYKARVNAPPSYIPRRPAVGPPPAVARYNDVFHQFNIDPLSQAMNPDILSHYVSEMGKIYSRNITGLTTKSQRKIGKAIRRAKMMGIIPVLSKTRGLYSQYRSKNRRT</sequence>
<evidence type="ECO:0000256" key="2">
    <source>
        <dbReference type="ARBA" id="ARBA00022980"/>
    </source>
</evidence>
<evidence type="ECO:0000256" key="4">
    <source>
        <dbReference type="ARBA" id="ARBA00035264"/>
    </source>
</evidence>
<keyword evidence="3 5" id="KW-0687">Ribonucleoprotein</keyword>
<evidence type="ECO:0000256" key="5">
    <source>
        <dbReference type="RuleBase" id="RU003910"/>
    </source>
</evidence>
<dbReference type="EMBL" id="BRPK01000001">
    <property type="protein sequence ID" value="GLB33956.1"/>
    <property type="molecule type" value="Genomic_DNA"/>
</dbReference>
<dbReference type="GO" id="GO:0003735">
    <property type="term" value="F:structural constituent of ribosome"/>
    <property type="evidence" value="ECO:0007669"/>
    <property type="project" value="InterPro"/>
</dbReference>
<dbReference type="NCBIfam" id="TIGR00165">
    <property type="entry name" value="S18"/>
    <property type="match status" value="1"/>
</dbReference>
<proteinExistence type="inferred from homology"/>
<evidence type="ECO:0000313" key="7">
    <source>
        <dbReference type="EMBL" id="GLB33956.1"/>
    </source>
</evidence>
<feature type="compositionally biased region" description="Basic and acidic residues" evidence="6">
    <location>
        <begin position="45"/>
        <end position="54"/>
    </location>
</feature>
<reference evidence="7" key="1">
    <citation type="submission" date="2022-07" db="EMBL/GenBank/DDBJ databases">
        <title>The genome of Lyophyllum shimeji provides insight into the initial evolution of ectomycorrhizal fungal genome.</title>
        <authorList>
            <person name="Kobayashi Y."/>
            <person name="Shibata T."/>
            <person name="Hirakawa H."/>
            <person name="Shigenobu S."/>
            <person name="Nishiyama T."/>
            <person name="Yamada A."/>
            <person name="Hasebe M."/>
            <person name="Kawaguchi M."/>
        </authorList>
    </citation>
    <scope>NUCLEOTIDE SEQUENCE</scope>
    <source>
        <strain evidence="7">AT787</strain>
    </source>
</reference>
<dbReference type="PRINTS" id="PR00974">
    <property type="entry name" value="RIBOSOMALS18"/>
</dbReference>
<dbReference type="Proteomes" id="UP001063166">
    <property type="component" value="Unassembled WGS sequence"/>
</dbReference>
<dbReference type="Pfam" id="PF01084">
    <property type="entry name" value="Ribosomal_S18"/>
    <property type="match status" value="1"/>
</dbReference>
<name>A0A9P3UK10_LYOSH</name>
<organism evidence="7 8">
    <name type="scientific">Lyophyllum shimeji</name>
    <name type="common">Hon-shimeji</name>
    <name type="synonym">Tricholoma shimeji</name>
    <dbReference type="NCBI Taxonomy" id="47721"/>
    <lineage>
        <taxon>Eukaryota</taxon>
        <taxon>Fungi</taxon>
        <taxon>Dikarya</taxon>
        <taxon>Basidiomycota</taxon>
        <taxon>Agaricomycotina</taxon>
        <taxon>Agaricomycetes</taxon>
        <taxon>Agaricomycetidae</taxon>
        <taxon>Agaricales</taxon>
        <taxon>Tricholomatineae</taxon>
        <taxon>Lyophyllaceae</taxon>
        <taxon>Lyophyllum</taxon>
    </lineage>
</organism>
<keyword evidence="2 5" id="KW-0689">Ribosomal protein</keyword>
<protein>
    <recommendedName>
        <fullName evidence="4">Small ribosomal subunit protein bS18m</fullName>
    </recommendedName>
</protein>
<comment type="similarity">
    <text evidence="1 5">Belongs to the bacterial ribosomal protein bS18 family.</text>
</comment>
<dbReference type="GO" id="GO:0070181">
    <property type="term" value="F:small ribosomal subunit rRNA binding"/>
    <property type="evidence" value="ECO:0007669"/>
    <property type="project" value="TreeGrafter"/>
</dbReference>
<evidence type="ECO:0000256" key="6">
    <source>
        <dbReference type="SAM" id="MobiDB-lite"/>
    </source>
</evidence>
<dbReference type="OrthoDB" id="21463at2759"/>
<comment type="caution">
    <text evidence="7">The sequence shown here is derived from an EMBL/GenBank/DDBJ whole genome shotgun (WGS) entry which is preliminary data.</text>
</comment>
<dbReference type="InterPro" id="IPR036870">
    <property type="entry name" value="Ribosomal_bS18_sf"/>
</dbReference>
<dbReference type="Gene3D" id="4.10.640.10">
    <property type="entry name" value="Ribosomal protein S18"/>
    <property type="match status" value="1"/>
</dbReference>
<keyword evidence="8" id="KW-1185">Reference proteome</keyword>
<evidence type="ECO:0000313" key="8">
    <source>
        <dbReference type="Proteomes" id="UP001063166"/>
    </source>
</evidence>
<evidence type="ECO:0000256" key="3">
    <source>
        <dbReference type="ARBA" id="ARBA00023274"/>
    </source>
</evidence>
<dbReference type="SUPFAM" id="SSF46911">
    <property type="entry name" value="Ribosomal protein S18"/>
    <property type="match status" value="1"/>
</dbReference>
<dbReference type="AlphaFoldDB" id="A0A9P3UK10"/>
<accession>A0A9P3UK10</accession>
<dbReference type="InterPro" id="IPR001648">
    <property type="entry name" value="Ribosomal_bS18"/>
</dbReference>
<dbReference type="PANTHER" id="PTHR13479">
    <property type="entry name" value="30S RIBOSOMAL PROTEIN S18"/>
    <property type="match status" value="1"/>
</dbReference>
<feature type="region of interest" description="Disordered" evidence="6">
    <location>
        <begin position="45"/>
        <end position="71"/>
    </location>
</feature>
<dbReference type="PANTHER" id="PTHR13479:SF40">
    <property type="entry name" value="SMALL RIBOSOMAL SUBUNIT PROTEIN BS18M"/>
    <property type="match status" value="1"/>
</dbReference>
<gene>
    <name evidence="7" type="ORF">LshimejAT787_0108400</name>
</gene>